<feature type="domain" description="Vacuolar protein sorting-associated protein 54 C-terminal" evidence="8">
    <location>
        <begin position="466"/>
        <end position="596"/>
    </location>
</feature>
<dbReference type="Pfam" id="PF07928">
    <property type="entry name" value="Vps54"/>
    <property type="match status" value="1"/>
</dbReference>
<evidence type="ECO:0000256" key="3">
    <source>
        <dbReference type="ARBA" id="ARBA00022448"/>
    </source>
</evidence>
<keyword evidence="4" id="KW-0653">Protein transport</keyword>
<organism evidence="9 10">
    <name type="scientific">Genlisea aurea</name>
    <dbReference type="NCBI Taxonomy" id="192259"/>
    <lineage>
        <taxon>Eukaryota</taxon>
        <taxon>Viridiplantae</taxon>
        <taxon>Streptophyta</taxon>
        <taxon>Embryophyta</taxon>
        <taxon>Tracheophyta</taxon>
        <taxon>Spermatophyta</taxon>
        <taxon>Magnoliopsida</taxon>
        <taxon>eudicotyledons</taxon>
        <taxon>Gunneridae</taxon>
        <taxon>Pentapetalae</taxon>
        <taxon>asterids</taxon>
        <taxon>lamiids</taxon>
        <taxon>Lamiales</taxon>
        <taxon>Lentibulariaceae</taxon>
        <taxon>Genlisea</taxon>
    </lineage>
</organism>
<dbReference type="GO" id="GO:0015031">
    <property type="term" value="P:protein transport"/>
    <property type="evidence" value="ECO:0007669"/>
    <property type="project" value="UniProtKB-KW"/>
</dbReference>
<evidence type="ECO:0000259" key="8">
    <source>
        <dbReference type="Pfam" id="PF07928"/>
    </source>
</evidence>
<comment type="caution">
    <text evidence="9">The sequence shown here is derived from an EMBL/GenBank/DDBJ whole genome shotgun (WGS) entry which is preliminary data.</text>
</comment>
<evidence type="ECO:0000256" key="5">
    <source>
        <dbReference type="ARBA" id="ARBA00023034"/>
    </source>
</evidence>
<evidence type="ECO:0000313" key="9">
    <source>
        <dbReference type="EMBL" id="EPS66275.1"/>
    </source>
</evidence>
<evidence type="ECO:0000256" key="4">
    <source>
        <dbReference type="ARBA" id="ARBA00022927"/>
    </source>
</evidence>
<name>S8CHE1_9LAMI</name>
<accession>S8CHE1</accession>
<dbReference type="AlphaFoldDB" id="S8CHE1"/>
<dbReference type="GO" id="GO:0000938">
    <property type="term" value="C:GARP complex"/>
    <property type="evidence" value="ECO:0007669"/>
    <property type="project" value="InterPro"/>
</dbReference>
<reference evidence="9 10" key="1">
    <citation type="journal article" date="2013" name="BMC Genomics">
        <title>The miniature genome of a carnivorous plant Genlisea aurea contains a low number of genes and short non-coding sequences.</title>
        <authorList>
            <person name="Leushkin E.V."/>
            <person name="Sutormin R.A."/>
            <person name="Nabieva E.R."/>
            <person name="Penin A.A."/>
            <person name="Kondrashov A.S."/>
            <person name="Logacheva M.D."/>
        </authorList>
    </citation>
    <scope>NUCLEOTIDE SEQUENCE [LARGE SCALE GENOMIC DNA]</scope>
</reference>
<dbReference type="Gene3D" id="6.10.250.860">
    <property type="match status" value="1"/>
</dbReference>
<evidence type="ECO:0000256" key="7">
    <source>
        <dbReference type="SAM" id="MobiDB-lite"/>
    </source>
</evidence>
<sequence length="718" mass="78641">DGDELIGLHCFRHLRDRLALFLDSINSILSAEFIHVSLHGAGGADVSLAASTGYCNGNDEVKLEEERKSDFRDQLLPLVIGLLRTGKLPTVLRLYRDTLASDLKTSVKITVLSMPMESDTISGEGMADADGGGSSLGSKLKSLSPDRFLKLLEEIFKIVQTRLLRASEVKRAIEWIMGNLNGHYAAASVAAAIAHGALAPGTAEERNVQATSFFTPLSSGDGSRLTTVQGRGYDNASPNLSKDFRADILRENAEALFAACDAAHGRWAKIIGIRSQIHPKLRLQEFLGVFNISQEFISSTEKIGGRLGYSIRGTIQSQAKSFIEFQHDSRMTKMRALLDQENWAEIDVPEEFQGIVNSLCSSETVAGEEGDALPYNTASSSNEAISSSDGSYLVNSSGPSNASLPSEQRLGSNGTLVDTTSNSDSSRLSVENNNSDVSTSSQVNNFSSKDRPKPNLRMLYFQGVGYHMVNCGLYLVKMMAEYIDIGNCLPTLSAEVVHRVAEILKLFNSRTAHLVLGANALQVSGLRSITSRHLAMASQVISFTYALIPEIRRILLLNVPETYKGLLQLEVDRVALDYKNHRDEIHSKLVQIMRERLLVHLRSLPQIAEVWNSSDDGDSQQPSQFARSLTKEVGYLLRTLSKLLREEDVEAIFGQVVVMLHTQISDAIWKLEISTPQAKKSLCCDVEHLLGCIRSLPSSDGSSKSTPPNWGLLDELLA</sequence>
<dbReference type="GO" id="GO:0005829">
    <property type="term" value="C:cytosol"/>
    <property type="evidence" value="ECO:0007669"/>
    <property type="project" value="GOC"/>
</dbReference>
<protein>
    <recommendedName>
        <fullName evidence="8">Vacuolar protein sorting-associated protein 54 C-terminal domain-containing protein</fullName>
    </recommendedName>
</protein>
<proteinExistence type="inferred from homology"/>
<dbReference type="EMBL" id="AUSU01003763">
    <property type="protein sequence ID" value="EPS66275.1"/>
    <property type="molecule type" value="Genomic_DNA"/>
</dbReference>
<dbReference type="GO" id="GO:0006896">
    <property type="term" value="P:Golgi to vacuole transport"/>
    <property type="evidence" value="ECO:0007669"/>
    <property type="project" value="TreeGrafter"/>
</dbReference>
<gene>
    <name evidence="9" type="ORF">M569_08500</name>
</gene>
<dbReference type="InterPro" id="IPR039745">
    <property type="entry name" value="Vps54"/>
</dbReference>
<feature type="compositionally biased region" description="Polar residues" evidence="7">
    <location>
        <begin position="393"/>
        <end position="447"/>
    </location>
</feature>
<feature type="region of interest" description="Disordered" evidence="7">
    <location>
        <begin position="386"/>
        <end position="450"/>
    </location>
</feature>
<dbReference type="GO" id="GO:0019905">
    <property type="term" value="F:syntaxin binding"/>
    <property type="evidence" value="ECO:0007669"/>
    <property type="project" value="TreeGrafter"/>
</dbReference>
<dbReference type="PANTHER" id="PTHR12965">
    <property type="entry name" value="VACUOLAR PROTEIN SORTING 54"/>
    <property type="match status" value="1"/>
</dbReference>
<dbReference type="OrthoDB" id="10259024at2759"/>
<dbReference type="Proteomes" id="UP000015453">
    <property type="component" value="Unassembled WGS sequence"/>
</dbReference>
<dbReference type="InterPro" id="IPR012501">
    <property type="entry name" value="Vps54_C"/>
</dbReference>
<evidence type="ECO:0000313" key="10">
    <source>
        <dbReference type="Proteomes" id="UP000015453"/>
    </source>
</evidence>
<keyword evidence="6" id="KW-0175">Coiled coil</keyword>
<evidence type="ECO:0000256" key="1">
    <source>
        <dbReference type="ARBA" id="ARBA00004601"/>
    </source>
</evidence>
<feature type="non-terminal residue" evidence="9">
    <location>
        <position position="718"/>
    </location>
</feature>
<keyword evidence="5" id="KW-0333">Golgi apparatus</keyword>
<comment type="similarity">
    <text evidence="2">Belongs to the VPS54 family.</text>
</comment>
<keyword evidence="10" id="KW-1185">Reference proteome</keyword>
<feature type="non-terminal residue" evidence="9">
    <location>
        <position position="1"/>
    </location>
</feature>
<keyword evidence="3" id="KW-0813">Transport</keyword>
<comment type="subcellular location">
    <subcellularLocation>
        <location evidence="1">Golgi apparatus</location>
        <location evidence="1">trans-Golgi network</location>
    </subcellularLocation>
</comment>
<dbReference type="PANTHER" id="PTHR12965:SF0">
    <property type="entry name" value="VACUOLAR PROTEIN SORTING-ASSOCIATED PROTEIN 54"/>
    <property type="match status" value="1"/>
</dbReference>
<evidence type="ECO:0000256" key="2">
    <source>
        <dbReference type="ARBA" id="ARBA00009150"/>
    </source>
</evidence>
<evidence type="ECO:0000256" key="6">
    <source>
        <dbReference type="ARBA" id="ARBA00023054"/>
    </source>
</evidence>
<dbReference type="GO" id="GO:0042147">
    <property type="term" value="P:retrograde transport, endosome to Golgi"/>
    <property type="evidence" value="ECO:0007669"/>
    <property type="project" value="InterPro"/>
</dbReference>